<dbReference type="InterPro" id="IPR045851">
    <property type="entry name" value="AMP-bd_C_sf"/>
</dbReference>
<feature type="domain" description="AMP-dependent synthetase/ligase" evidence="1">
    <location>
        <begin position="26"/>
        <end position="283"/>
    </location>
</feature>
<dbReference type="Gene3D" id="3.40.50.12780">
    <property type="entry name" value="N-terminal domain of ligase-like"/>
    <property type="match status" value="1"/>
</dbReference>
<gene>
    <name evidence="3" type="ORF">GCM10009862_10070</name>
</gene>
<dbReference type="InterPro" id="IPR042099">
    <property type="entry name" value="ANL_N_sf"/>
</dbReference>
<organism evidence="3 4">
    <name type="scientific">Microbacterium binotii</name>
    <dbReference type="NCBI Taxonomy" id="462710"/>
    <lineage>
        <taxon>Bacteria</taxon>
        <taxon>Bacillati</taxon>
        <taxon>Actinomycetota</taxon>
        <taxon>Actinomycetes</taxon>
        <taxon>Micrococcales</taxon>
        <taxon>Microbacteriaceae</taxon>
        <taxon>Microbacterium</taxon>
    </lineage>
</organism>
<dbReference type="PANTHER" id="PTHR43767">
    <property type="entry name" value="LONG-CHAIN-FATTY-ACID--COA LIGASE"/>
    <property type="match status" value="1"/>
</dbReference>
<feature type="domain" description="AMP-binding enzyme C-terminal" evidence="2">
    <location>
        <begin position="338"/>
        <end position="413"/>
    </location>
</feature>
<keyword evidence="4" id="KW-1185">Reference proteome</keyword>
<accession>A0ABN3P9P3</accession>
<evidence type="ECO:0000259" key="1">
    <source>
        <dbReference type="Pfam" id="PF00501"/>
    </source>
</evidence>
<name>A0ABN3P9P3_9MICO</name>
<dbReference type="EMBL" id="BAAARI010000007">
    <property type="protein sequence ID" value="GAA2573174.1"/>
    <property type="molecule type" value="Genomic_DNA"/>
</dbReference>
<dbReference type="InterPro" id="IPR050237">
    <property type="entry name" value="ATP-dep_AMP-bd_enzyme"/>
</dbReference>
<comment type="caution">
    <text evidence="3">The sequence shown here is derived from an EMBL/GenBank/DDBJ whole genome shotgun (WGS) entry which is preliminary data.</text>
</comment>
<dbReference type="Pfam" id="PF13193">
    <property type="entry name" value="AMP-binding_C"/>
    <property type="match status" value="1"/>
</dbReference>
<dbReference type="Gene3D" id="3.30.300.30">
    <property type="match status" value="1"/>
</dbReference>
<dbReference type="SUPFAM" id="SSF56801">
    <property type="entry name" value="Acetyl-CoA synthetase-like"/>
    <property type="match status" value="1"/>
</dbReference>
<protein>
    <submittedName>
        <fullName evidence="3">Uncharacterized protein</fullName>
    </submittedName>
</protein>
<evidence type="ECO:0000313" key="3">
    <source>
        <dbReference type="EMBL" id="GAA2573174.1"/>
    </source>
</evidence>
<dbReference type="InterPro" id="IPR025110">
    <property type="entry name" value="AMP-bd_C"/>
</dbReference>
<dbReference type="PANTHER" id="PTHR43767:SF1">
    <property type="entry name" value="NONRIBOSOMAL PEPTIDE SYNTHASE PES1 (EUROFUNG)-RELATED"/>
    <property type="match status" value="1"/>
</dbReference>
<dbReference type="Proteomes" id="UP001500274">
    <property type="component" value="Unassembled WGS sequence"/>
</dbReference>
<evidence type="ECO:0000313" key="4">
    <source>
        <dbReference type="Proteomes" id="UP001500274"/>
    </source>
</evidence>
<dbReference type="InterPro" id="IPR000873">
    <property type="entry name" value="AMP-dep_synth/lig_dom"/>
</dbReference>
<sequence>MLVYPTSLADVVHDALEGWAHAPELIVIDDGPSLTPAAGTTWTDAVATPHELPQTPPEGAELRLYTGGTTGKPKAVVWAAEDILSVQLYSIYGTAGLEVPTSMAEVVAAAADPPVTRTLPLAPFLHGTALFTSMNTLVLGGTVLILPSARFDADVAVRFALDERATRLIIAGDAIGLPLVDALERSGAAGFGEVHSIISSGMRFSTQVKRRFHESGDIVITDLLASTEGGPYAVNVTASADDLPGELRLLPGAVVLDEDLQQVQHLDGGRGILAFRGTLPKGYFRDEEKTRATFPVIDGVRHVMPGDWALAHGDGTLELLGRGSSVVNTGGEKVYPAEVEEALLAFPAIGDAVVFGMPDPRYGEVVTAVVVPADGAVIDGDALRTHLDARLAGYKKPRHLVIRDTLERSPHGKVDLPRLKAGLQALVGGTDAPTGTMRIVR</sequence>
<dbReference type="Pfam" id="PF00501">
    <property type="entry name" value="AMP-binding"/>
    <property type="match status" value="1"/>
</dbReference>
<evidence type="ECO:0000259" key="2">
    <source>
        <dbReference type="Pfam" id="PF13193"/>
    </source>
</evidence>
<proteinExistence type="predicted"/>
<reference evidence="3 4" key="1">
    <citation type="journal article" date="2019" name="Int. J. Syst. Evol. Microbiol.">
        <title>The Global Catalogue of Microorganisms (GCM) 10K type strain sequencing project: providing services to taxonomists for standard genome sequencing and annotation.</title>
        <authorList>
            <consortium name="The Broad Institute Genomics Platform"/>
            <consortium name="The Broad Institute Genome Sequencing Center for Infectious Disease"/>
            <person name="Wu L."/>
            <person name="Ma J."/>
        </authorList>
    </citation>
    <scope>NUCLEOTIDE SEQUENCE [LARGE SCALE GENOMIC DNA]</scope>
    <source>
        <strain evidence="3 4">JCM 16365</strain>
    </source>
</reference>